<proteinExistence type="predicted"/>
<protein>
    <submittedName>
        <fullName evidence="2">Uncharacterized protein</fullName>
    </submittedName>
</protein>
<evidence type="ECO:0000313" key="2">
    <source>
        <dbReference type="EMBL" id="CAB4017989.1"/>
    </source>
</evidence>
<evidence type="ECO:0000256" key="1">
    <source>
        <dbReference type="SAM" id="MobiDB-lite"/>
    </source>
</evidence>
<reference evidence="2" key="1">
    <citation type="submission" date="2020-04" db="EMBL/GenBank/DDBJ databases">
        <authorList>
            <person name="Alioto T."/>
            <person name="Alioto T."/>
            <person name="Gomez Garrido J."/>
        </authorList>
    </citation>
    <scope>NUCLEOTIDE SEQUENCE</scope>
    <source>
        <strain evidence="2">A484AB</strain>
    </source>
</reference>
<accession>A0A7D9ISX6</accession>
<evidence type="ECO:0000313" key="3">
    <source>
        <dbReference type="Proteomes" id="UP001152795"/>
    </source>
</evidence>
<keyword evidence="3" id="KW-1185">Reference proteome</keyword>
<organism evidence="2 3">
    <name type="scientific">Paramuricea clavata</name>
    <name type="common">Red gorgonian</name>
    <name type="synonym">Violescent sea-whip</name>
    <dbReference type="NCBI Taxonomy" id="317549"/>
    <lineage>
        <taxon>Eukaryota</taxon>
        <taxon>Metazoa</taxon>
        <taxon>Cnidaria</taxon>
        <taxon>Anthozoa</taxon>
        <taxon>Octocorallia</taxon>
        <taxon>Malacalcyonacea</taxon>
        <taxon>Plexauridae</taxon>
        <taxon>Paramuricea</taxon>
    </lineage>
</organism>
<gene>
    <name evidence="2" type="ORF">PACLA_8A077791</name>
</gene>
<feature type="region of interest" description="Disordered" evidence="1">
    <location>
        <begin position="1"/>
        <end position="37"/>
    </location>
</feature>
<comment type="caution">
    <text evidence="2">The sequence shown here is derived from an EMBL/GenBank/DDBJ whole genome shotgun (WGS) entry which is preliminary data.</text>
</comment>
<dbReference type="EMBL" id="CACRXK020009802">
    <property type="protein sequence ID" value="CAB4017989.1"/>
    <property type="molecule type" value="Genomic_DNA"/>
</dbReference>
<sequence length="333" mass="36513">MSTKRKENSVRHFLNAQPKKISSPTTERSSAQKQDTAPLDVNIDILNDHHQLSDYSPDMSIVVEDSEEVTINSNVPRKVLSIAAEEAELPKECVRLGTLQQIFHKAEFLLNEPNAIKAAASDDSRNQNCQDGGTPLIVRPVNKKSNLFTLAETQDLLFEYLSDLRAKFTSQEGKKKNVGVNITAVIETGLKITEKADKLNEVNKKVQRCLKKSGAKESFSSTCTTNPVLKNVTPTATTTGFGHEIGTSPQPFLRYVHDEPNAKASHTCYSGCFSNTNRVWTSIRSCSSSVSGHGPRAAPTTSNISGASVRGVIWASASGEDKRHHPTKSQHRK</sequence>
<dbReference type="Proteomes" id="UP001152795">
    <property type="component" value="Unassembled WGS sequence"/>
</dbReference>
<name>A0A7D9ISX6_PARCT</name>
<feature type="compositionally biased region" description="Polar residues" evidence="1">
    <location>
        <begin position="20"/>
        <end position="35"/>
    </location>
</feature>
<dbReference type="OrthoDB" id="6011447at2759"/>
<dbReference type="AlphaFoldDB" id="A0A7D9ISX6"/>
<feature type="compositionally biased region" description="Basic and acidic residues" evidence="1">
    <location>
        <begin position="1"/>
        <end position="10"/>
    </location>
</feature>